<evidence type="ECO:0000256" key="1">
    <source>
        <dbReference type="SAM" id="MobiDB-lite"/>
    </source>
</evidence>
<proteinExistence type="predicted"/>
<sequence length="269" mass="30813">MALSADCRALSLIMRHATIMRAATRGLSARPASAPTVRRQRRAQRPRTRTRTLQARSFSRRLCPPPRSERVPLQPVFFGSFPSRYKSPFSRHKFHLPASPSHRTASSSSSSVTYRAFHSSISTTCSASFPSDRPFLPARYLLPHTHHYPFRFRHLLFLPQFHKYFVAFRVTLPRQIIIPIVFRHLPRLPQSHKYIVTFLHGPPSARHLPRARHYLLRIPLPIAPSAVHAARLSRTSVLSHHPIIIAFVSIAQRFALSVARNHFPRVSCL</sequence>
<dbReference type="AlphaFoldDB" id="A0A165K853"/>
<dbReference type="InParanoid" id="A0A165K853"/>
<dbReference type="EMBL" id="KV425949">
    <property type="protein sequence ID" value="KZV95943.1"/>
    <property type="molecule type" value="Genomic_DNA"/>
</dbReference>
<name>A0A165K853_EXIGL</name>
<dbReference type="Proteomes" id="UP000077266">
    <property type="component" value="Unassembled WGS sequence"/>
</dbReference>
<evidence type="ECO:0000313" key="2">
    <source>
        <dbReference type="EMBL" id="KZV95943.1"/>
    </source>
</evidence>
<protein>
    <submittedName>
        <fullName evidence="2">Uncharacterized protein</fullName>
    </submittedName>
</protein>
<organism evidence="2 3">
    <name type="scientific">Exidia glandulosa HHB12029</name>
    <dbReference type="NCBI Taxonomy" id="1314781"/>
    <lineage>
        <taxon>Eukaryota</taxon>
        <taxon>Fungi</taxon>
        <taxon>Dikarya</taxon>
        <taxon>Basidiomycota</taxon>
        <taxon>Agaricomycotina</taxon>
        <taxon>Agaricomycetes</taxon>
        <taxon>Auriculariales</taxon>
        <taxon>Exidiaceae</taxon>
        <taxon>Exidia</taxon>
    </lineage>
</organism>
<accession>A0A165K853</accession>
<feature type="region of interest" description="Disordered" evidence="1">
    <location>
        <begin position="26"/>
        <end position="49"/>
    </location>
</feature>
<gene>
    <name evidence="2" type="ORF">EXIGLDRAFT_449424</name>
</gene>
<evidence type="ECO:0000313" key="3">
    <source>
        <dbReference type="Proteomes" id="UP000077266"/>
    </source>
</evidence>
<reference evidence="2 3" key="1">
    <citation type="journal article" date="2016" name="Mol. Biol. Evol.">
        <title>Comparative Genomics of Early-Diverging Mushroom-Forming Fungi Provides Insights into the Origins of Lignocellulose Decay Capabilities.</title>
        <authorList>
            <person name="Nagy L.G."/>
            <person name="Riley R."/>
            <person name="Tritt A."/>
            <person name="Adam C."/>
            <person name="Daum C."/>
            <person name="Floudas D."/>
            <person name="Sun H."/>
            <person name="Yadav J.S."/>
            <person name="Pangilinan J."/>
            <person name="Larsson K.H."/>
            <person name="Matsuura K."/>
            <person name="Barry K."/>
            <person name="Labutti K."/>
            <person name="Kuo R."/>
            <person name="Ohm R.A."/>
            <person name="Bhattacharya S.S."/>
            <person name="Shirouzu T."/>
            <person name="Yoshinaga Y."/>
            <person name="Martin F.M."/>
            <person name="Grigoriev I.V."/>
            <person name="Hibbett D.S."/>
        </authorList>
    </citation>
    <scope>NUCLEOTIDE SEQUENCE [LARGE SCALE GENOMIC DNA]</scope>
    <source>
        <strain evidence="2 3">HHB12029</strain>
    </source>
</reference>
<feature type="compositionally biased region" description="Basic residues" evidence="1">
    <location>
        <begin position="38"/>
        <end position="49"/>
    </location>
</feature>
<keyword evidence="3" id="KW-1185">Reference proteome</keyword>